<organism evidence="6 7">
    <name type="scientific">Candidatus Nitrospira kreftii</name>
    <dbReference type="NCBI Taxonomy" id="2652173"/>
    <lineage>
        <taxon>Bacteria</taxon>
        <taxon>Pseudomonadati</taxon>
        <taxon>Nitrospirota</taxon>
        <taxon>Nitrospiria</taxon>
        <taxon>Nitrospirales</taxon>
        <taxon>Nitrospiraceae</taxon>
        <taxon>Nitrospira</taxon>
    </lineage>
</organism>
<evidence type="ECO:0000256" key="1">
    <source>
        <dbReference type="ARBA" id="ARBA00022485"/>
    </source>
</evidence>
<feature type="domain" description="4Fe-4S ferredoxin-type" evidence="5">
    <location>
        <begin position="56"/>
        <end position="84"/>
    </location>
</feature>
<evidence type="ECO:0000256" key="3">
    <source>
        <dbReference type="ARBA" id="ARBA00023004"/>
    </source>
</evidence>
<name>A0A7S8FCJ0_9BACT</name>
<dbReference type="KEGG" id="nkf:Nkreftii_001101"/>
<evidence type="ECO:0000313" key="6">
    <source>
        <dbReference type="EMBL" id="QPD03327.1"/>
    </source>
</evidence>
<feature type="domain" description="4Fe-4S ferredoxin-type" evidence="5">
    <location>
        <begin position="126"/>
        <end position="158"/>
    </location>
</feature>
<feature type="domain" description="4Fe-4S ferredoxin-type" evidence="5">
    <location>
        <begin position="88"/>
        <end position="119"/>
    </location>
</feature>
<evidence type="ECO:0000259" key="5">
    <source>
        <dbReference type="PROSITE" id="PS51379"/>
    </source>
</evidence>
<feature type="domain" description="4Fe-4S ferredoxin-type" evidence="5">
    <location>
        <begin position="160"/>
        <end position="191"/>
    </location>
</feature>
<dbReference type="PANTHER" id="PTHR24960">
    <property type="entry name" value="PHOTOSYSTEM I IRON-SULFUR CENTER-RELATED"/>
    <property type="match status" value="1"/>
</dbReference>
<dbReference type="GO" id="GO:0046872">
    <property type="term" value="F:metal ion binding"/>
    <property type="evidence" value="ECO:0007669"/>
    <property type="project" value="UniProtKB-KW"/>
</dbReference>
<dbReference type="SUPFAM" id="SSF54862">
    <property type="entry name" value="4Fe-4S ferredoxins"/>
    <property type="match status" value="1"/>
</dbReference>
<dbReference type="GO" id="GO:0051539">
    <property type="term" value="F:4 iron, 4 sulfur cluster binding"/>
    <property type="evidence" value="ECO:0007669"/>
    <property type="project" value="UniProtKB-KW"/>
</dbReference>
<accession>A0A7S8FCJ0</accession>
<dbReference type="PROSITE" id="PS00198">
    <property type="entry name" value="4FE4S_FER_1"/>
    <property type="match status" value="1"/>
</dbReference>
<dbReference type="Gene3D" id="3.30.70.20">
    <property type="match status" value="2"/>
</dbReference>
<evidence type="ECO:0000256" key="2">
    <source>
        <dbReference type="ARBA" id="ARBA00022723"/>
    </source>
</evidence>
<dbReference type="PROSITE" id="PS51379">
    <property type="entry name" value="4FE4S_FER_2"/>
    <property type="match status" value="4"/>
</dbReference>
<keyword evidence="2" id="KW-0479">Metal-binding</keyword>
<keyword evidence="1" id="KW-0004">4Fe-4S</keyword>
<dbReference type="InterPro" id="IPR017900">
    <property type="entry name" value="4Fe4S_Fe_S_CS"/>
</dbReference>
<dbReference type="EMBL" id="CP047423">
    <property type="protein sequence ID" value="QPD03327.1"/>
    <property type="molecule type" value="Genomic_DNA"/>
</dbReference>
<evidence type="ECO:0000256" key="4">
    <source>
        <dbReference type="ARBA" id="ARBA00023014"/>
    </source>
</evidence>
<dbReference type="InterPro" id="IPR017896">
    <property type="entry name" value="4Fe4S_Fe-S-bd"/>
</dbReference>
<dbReference type="Pfam" id="PF12838">
    <property type="entry name" value="Fer4_7"/>
    <property type="match status" value="1"/>
</dbReference>
<evidence type="ECO:0000313" key="7">
    <source>
        <dbReference type="Proteomes" id="UP000593737"/>
    </source>
</evidence>
<dbReference type="PANTHER" id="PTHR24960:SF79">
    <property type="entry name" value="PHOTOSYSTEM I IRON-SULFUR CENTER"/>
    <property type="match status" value="1"/>
</dbReference>
<dbReference type="CDD" id="cd16373">
    <property type="entry name" value="DMSOR_beta_like"/>
    <property type="match status" value="1"/>
</dbReference>
<reference evidence="6 7" key="1">
    <citation type="journal article" date="2020" name="ISME J.">
        <title>Enrichment and physiological characterization of a novel comammox Nitrospira indicates ammonium inhibition of complete nitrification.</title>
        <authorList>
            <person name="Sakoula D."/>
            <person name="Koch H."/>
            <person name="Frank J."/>
            <person name="Jetten M.S.M."/>
            <person name="van Kessel M.A.H.J."/>
            <person name="Lucker S."/>
        </authorList>
    </citation>
    <scope>NUCLEOTIDE SEQUENCE [LARGE SCALE GENOMIC DNA]</scope>
    <source>
        <strain evidence="6">Comreactor17</strain>
    </source>
</reference>
<dbReference type="Proteomes" id="UP000593737">
    <property type="component" value="Chromosome"/>
</dbReference>
<dbReference type="AlphaFoldDB" id="A0A7S8FCJ0"/>
<dbReference type="InterPro" id="IPR050157">
    <property type="entry name" value="PSI_iron-sulfur_center"/>
</dbReference>
<proteinExistence type="predicted"/>
<protein>
    <recommendedName>
        <fullName evidence="5">4Fe-4S ferredoxin-type domain-containing protein</fullName>
    </recommendedName>
</protein>
<keyword evidence="4" id="KW-0411">Iron-sulfur</keyword>
<gene>
    <name evidence="6" type="ORF">Nkreftii_001101</name>
</gene>
<sequence length="201" mass="21744">MGTNPSYGRRDFLKDSVLSTVKAAQEFVKEADGLRKEQAPAAPVRLDWLRPPGAVEEPTFLERCTKCHDCVNACPPHAILAHPTDGTPVLYADQSPCLLCEDFPCVAACETDALVPVEYRREVRMGIAAISHRLCTAGQGCHACVSRCPTAALAMDFESLCLSVVTEACVGCGMCEMVCKTVNDHVAIRVVPARHLTEISQ</sequence>
<keyword evidence="3" id="KW-0408">Iron</keyword>